<dbReference type="AlphaFoldDB" id="A0A0N5DBV5"/>
<evidence type="ECO:0000313" key="2">
    <source>
        <dbReference type="EMBL" id="VDN08365.1"/>
    </source>
</evidence>
<protein>
    <submittedName>
        <fullName evidence="2 4">Uncharacterized protein</fullName>
    </submittedName>
</protein>
<keyword evidence="3" id="KW-1185">Reference proteome</keyword>
<feature type="region of interest" description="Disordered" evidence="1">
    <location>
        <begin position="26"/>
        <end position="48"/>
    </location>
</feature>
<feature type="compositionally biased region" description="Low complexity" evidence="1">
    <location>
        <begin position="34"/>
        <end position="48"/>
    </location>
</feature>
<dbReference type="WBParaSite" id="TCLT_0001067201-mRNA-1">
    <property type="protein sequence ID" value="TCLT_0001067201-mRNA-1"/>
    <property type="gene ID" value="TCLT_0001067201"/>
</dbReference>
<reference evidence="2 3" key="2">
    <citation type="submission" date="2018-11" db="EMBL/GenBank/DDBJ databases">
        <authorList>
            <consortium name="Pathogen Informatics"/>
        </authorList>
    </citation>
    <scope>NUCLEOTIDE SEQUENCE [LARGE SCALE GENOMIC DNA]</scope>
</reference>
<reference evidence="4" key="1">
    <citation type="submission" date="2017-02" db="UniProtKB">
        <authorList>
            <consortium name="WormBaseParasite"/>
        </authorList>
    </citation>
    <scope>IDENTIFICATION</scope>
</reference>
<evidence type="ECO:0000256" key="1">
    <source>
        <dbReference type="SAM" id="MobiDB-lite"/>
    </source>
</evidence>
<evidence type="ECO:0000313" key="3">
    <source>
        <dbReference type="Proteomes" id="UP000276776"/>
    </source>
</evidence>
<dbReference type="OrthoDB" id="5843193at2759"/>
<gene>
    <name evidence="2" type="ORF">TCLT_LOCUS10656</name>
</gene>
<name>A0A0N5DBV5_THECL</name>
<evidence type="ECO:0000313" key="4">
    <source>
        <dbReference type="WBParaSite" id="TCLT_0001067201-mRNA-1"/>
    </source>
</evidence>
<dbReference type="EMBL" id="UYYF01005243">
    <property type="protein sequence ID" value="VDN08365.1"/>
    <property type="molecule type" value="Genomic_DNA"/>
</dbReference>
<organism evidence="4">
    <name type="scientific">Thelazia callipaeda</name>
    <name type="common">Oriental eyeworm</name>
    <name type="synonym">Parasitic nematode</name>
    <dbReference type="NCBI Taxonomy" id="103827"/>
    <lineage>
        <taxon>Eukaryota</taxon>
        <taxon>Metazoa</taxon>
        <taxon>Ecdysozoa</taxon>
        <taxon>Nematoda</taxon>
        <taxon>Chromadorea</taxon>
        <taxon>Rhabditida</taxon>
        <taxon>Spirurina</taxon>
        <taxon>Spiruromorpha</taxon>
        <taxon>Thelazioidea</taxon>
        <taxon>Thelaziidae</taxon>
        <taxon>Thelazia</taxon>
    </lineage>
</organism>
<accession>A0A0N5DBV5</accession>
<dbReference type="Proteomes" id="UP000276776">
    <property type="component" value="Unassembled WGS sequence"/>
</dbReference>
<proteinExistence type="predicted"/>
<sequence length="110" mass="11944">MENLNKRLQSTTEKCDTVNNSSLTVQSSGATVNSTHESSTSTSANSSISFDHSVGLTRTELSTALEIQIPLVLNAHGIKCTSKAHRNKPCNCTLVQNEMLLFKEYNGTKV</sequence>